<name>A0A2R6RS37_ACTCC</name>
<dbReference type="Proteomes" id="UP000241394">
    <property type="component" value="Chromosome LG3"/>
</dbReference>
<dbReference type="Gene3D" id="3.30.559.10">
    <property type="entry name" value="Chloramphenicol acetyltransferase-like domain"/>
    <property type="match status" value="1"/>
</dbReference>
<comment type="similarity">
    <text evidence="1">Belongs to the plant acyltransferase family.</text>
</comment>
<dbReference type="OrthoDB" id="1862401at2759"/>
<accession>A0A2R6RS37</accession>
<reference evidence="3" key="2">
    <citation type="journal article" date="2018" name="BMC Genomics">
        <title>A manually annotated Actinidia chinensis var. chinensis (kiwifruit) genome highlights the challenges associated with draft genomes and gene prediction in plants.</title>
        <authorList>
            <person name="Pilkington S.M."/>
            <person name="Crowhurst R."/>
            <person name="Hilario E."/>
            <person name="Nardozza S."/>
            <person name="Fraser L."/>
            <person name="Peng Y."/>
            <person name="Gunaseelan K."/>
            <person name="Simpson R."/>
            <person name="Tahir J."/>
            <person name="Deroles S.C."/>
            <person name="Templeton K."/>
            <person name="Luo Z."/>
            <person name="Davy M."/>
            <person name="Cheng C."/>
            <person name="McNeilage M."/>
            <person name="Scaglione D."/>
            <person name="Liu Y."/>
            <person name="Zhang Q."/>
            <person name="Datson P."/>
            <person name="De Silva N."/>
            <person name="Gardiner S.E."/>
            <person name="Bassett H."/>
            <person name="Chagne D."/>
            <person name="McCallum J."/>
            <person name="Dzierzon H."/>
            <person name="Deng C."/>
            <person name="Wang Y.Y."/>
            <person name="Barron L."/>
            <person name="Manako K."/>
            <person name="Bowen J."/>
            <person name="Foster T.M."/>
            <person name="Erridge Z.A."/>
            <person name="Tiffin H."/>
            <person name="Waite C.N."/>
            <person name="Davies K.M."/>
            <person name="Grierson E.P."/>
            <person name="Laing W.A."/>
            <person name="Kirk R."/>
            <person name="Chen X."/>
            <person name="Wood M."/>
            <person name="Montefiori M."/>
            <person name="Brummell D.A."/>
            <person name="Schwinn K.E."/>
            <person name="Catanach A."/>
            <person name="Fullerton C."/>
            <person name="Li D."/>
            <person name="Meiyalaghan S."/>
            <person name="Nieuwenhuizen N."/>
            <person name="Read N."/>
            <person name="Prakash R."/>
            <person name="Hunter D."/>
            <person name="Zhang H."/>
            <person name="McKenzie M."/>
            <person name="Knabel M."/>
            <person name="Harris A."/>
            <person name="Allan A.C."/>
            <person name="Gleave A."/>
            <person name="Chen A."/>
            <person name="Janssen B.J."/>
            <person name="Plunkett B."/>
            <person name="Ampomah-Dwamena C."/>
            <person name="Voogd C."/>
            <person name="Leif D."/>
            <person name="Lafferty D."/>
            <person name="Souleyre E.J.F."/>
            <person name="Varkonyi-Gasic E."/>
            <person name="Gambi F."/>
            <person name="Hanley J."/>
            <person name="Yao J.L."/>
            <person name="Cheung J."/>
            <person name="David K.M."/>
            <person name="Warren B."/>
            <person name="Marsh K."/>
            <person name="Snowden K.C."/>
            <person name="Lin-Wang K."/>
            <person name="Brian L."/>
            <person name="Martinez-Sanchez M."/>
            <person name="Wang M."/>
            <person name="Ileperuma N."/>
            <person name="Macnee N."/>
            <person name="Campin R."/>
            <person name="McAtee P."/>
            <person name="Drummond R.S.M."/>
            <person name="Espley R.V."/>
            <person name="Ireland H.S."/>
            <person name="Wu R."/>
            <person name="Atkinson R.G."/>
            <person name="Karunairetnam S."/>
            <person name="Bulley S."/>
            <person name="Chunkath S."/>
            <person name="Hanley Z."/>
            <person name="Storey R."/>
            <person name="Thrimawithana A.H."/>
            <person name="Thomson S."/>
            <person name="David C."/>
            <person name="Testolin R."/>
            <person name="Huang H."/>
            <person name="Hellens R.P."/>
            <person name="Schaffer R.J."/>
        </authorList>
    </citation>
    <scope>NUCLEOTIDE SEQUENCE [LARGE SCALE GENOMIC DNA]</scope>
    <source>
        <strain evidence="3">cv. Red5</strain>
    </source>
</reference>
<dbReference type="PANTHER" id="PTHR31642:SF115">
    <property type="entry name" value="PROTEIN ECERIFERUM 26-LIKE"/>
    <property type="match status" value="1"/>
</dbReference>
<evidence type="ECO:0000313" key="2">
    <source>
        <dbReference type="EMBL" id="PSS32799.1"/>
    </source>
</evidence>
<dbReference type="PANTHER" id="PTHR31642">
    <property type="entry name" value="TRICHOTHECENE 3-O-ACETYLTRANSFERASE"/>
    <property type="match status" value="1"/>
</dbReference>
<dbReference type="AlphaFoldDB" id="A0A2R6RS37"/>
<protein>
    <submittedName>
        <fullName evidence="2">Protein ECERIFERUM 26-like</fullName>
    </submittedName>
</protein>
<dbReference type="InterPro" id="IPR023213">
    <property type="entry name" value="CAT-like_dom_sf"/>
</dbReference>
<proteinExistence type="inferred from homology"/>
<dbReference type="OMA" id="YIYTPEM"/>
<comment type="caution">
    <text evidence="2">The sequence shown here is derived from an EMBL/GenBank/DDBJ whole genome shotgun (WGS) entry which is preliminary data.</text>
</comment>
<reference evidence="2 3" key="1">
    <citation type="submission" date="2017-07" db="EMBL/GenBank/DDBJ databases">
        <title>An improved, manually edited Actinidia chinensis var. chinensis (kiwifruit) genome highlights the challenges associated with draft genomes and gene prediction in plants.</title>
        <authorList>
            <person name="Pilkington S."/>
            <person name="Crowhurst R."/>
            <person name="Hilario E."/>
            <person name="Nardozza S."/>
            <person name="Fraser L."/>
            <person name="Peng Y."/>
            <person name="Gunaseelan K."/>
            <person name="Simpson R."/>
            <person name="Tahir J."/>
            <person name="Deroles S."/>
            <person name="Templeton K."/>
            <person name="Luo Z."/>
            <person name="Davy M."/>
            <person name="Cheng C."/>
            <person name="Mcneilage M."/>
            <person name="Scaglione D."/>
            <person name="Liu Y."/>
            <person name="Zhang Q."/>
            <person name="Datson P."/>
            <person name="De Silva N."/>
            <person name="Gardiner S."/>
            <person name="Bassett H."/>
            <person name="Chagne D."/>
            <person name="Mccallum J."/>
            <person name="Dzierzon H."/>
            <person name="Deng C."/>
            <person name="Wang Y.-Y."/>
            <person name="Barron N."/>
            <person name="Manako K."/>
            <person name="Bowen J."/>
            <person name="Foster T."/>
            <person name="Erridge Z."/>
            <person name="Tiffin H."/>
            <person name="Waite C."/>
            <person name="Davies K."/>
            <person name="Grierson E."/>
            <person name="Laing W."/>
            <person name="Kirk R."/>
            <person name="Chen X."/>
            <person name="Wood M."/>
            <person name="Montefiori M."/>
            <person name="Brummell D."/>
            <person name="Schwinn K."/>
            <person name="Catanach A."/>
            <person name="Fullerton C."/>
            <person name="Li D."/>
            <person name="Meiyalaghan S."/>
            <person name="Nieuwenhuizen N."/>
            <person name="Read N."/>
            <person name="Prakash R."/>
            <person name="Hunter D."/>
            <person name="Zhang H."/>
            <person name="Mckenzie M."/>
            <person name="Knabel M."/>
            <person name="Harris A."/>
            <person name="Allan A."/>
            <person name="Chen A."/>
            <person name="Janssen B."/>
            <person name="Plunkett B."/>
            <person name="Dwamena C."/>
            <person name="Voogd C."/>
            <person name="Leif D."/>
            <person name="Lafferty D."/>
            <person name="Souleyre E."/>
            <person name="Varkonyi-Gasic E."/>
            <person name="Gambi F."/>
            <person name="Hanley J."/>
            <person name="Yao J.-L."/>
            <person name="Cheung J."/>
            <person name="David K."/>
            <person name="Warren B."/>
            <person name="Marsh K."/>
            <person name="Snowden K."/>
            <person name="Lin-Wang K."/>
            <person name="Brian L."/>
            <person name="Martinez-Sanchez M."/>
            <person name="Wang M."/>
            <person name="Ileperuma N."/>
            <person name="Macnee N."/>
            <person name="Campin R."/>
            <person name="Mcatee P."/>
            <person name="Drummond R."/>
            <person name="Espley R."/>
            <person name="Ireland H."/>
            <person name="Wu R."/>
            <person name="Atkinson R."/>
            <person name="Karunairetnam S."/>
            <person name="Bulley S."/>
            <person name="Chunkath S."/>
            <person name="Hanley Z."/>
            <person name="Storey R."/>
            <person name="Thrimawithana A."/>
            <person name="Thomson S."/>
            <person name="David C."/>
            <person name="Testolin R."/>
        </authorList>
    </citation>
    <scope>NUCLEOTIDE SEQUENCE [LARGE SCALE GENOMIC DNA]</scope>
    <source>
        <strain evidence="3">cv. Red5</strain>
        <tissue evidence="2">Young leaf</tissue>
    </source>
</reference>
<sequence length="151" mass="17480">MVSPKEETLIYGTKVSTVFPGTLSGQDINQEPTNMDLAMKLHYLRGIYYFDSQAMRGLTTMDIKEPMFTWLNHFYTTSGRLRRAESGRPYIKCNDCGVRFIEAHCTKTLEEWLEIKDEEALEKLLVPHHVIGPELAFSPHVFLQVFFCHSF</sequence>
<dbReference type="Pfam" id="PF02458">
    <property type="entry name" value="Transferase"/>
    <property type="match status" value="1"/>
</dbReference>
<evidence type="ECO:0000256" key="1">
    <source>
        <dbReference type="ARBA" id="ARBA00009861"/>
    </source>
</evidence>
<dbReference type="STRING" id="1590841.A0A2R6RS37"/>
<dbReference type="Gramene" id="PSS32799">
    <property type="protein sequence ID" value="PSS32799"/>
    <property type="gene ID" value="CEY00_Acc03099"/>
</dbReference>
<keyword evidence="3" id="KW-1185">Reference proteome</keyword>
<organism evidence="2 3">
    <name type="scientific">Actinidia chinensis var. chinensis</name>
    <name type="common">Chinese soft-hair kiwi</name>
    <dbReference type="NCBI Taxonomy" id="1590841"/>
    <lineage>
        <taxon>Eukaryota</taxon>
        <taxon>Viridiplantae</taxon>
        <taxon>Streptophyta</taxon>
        <taxon>Embryophyta</taxon>
        <taxon>Tracheophyta</taxon>
        <taxon>Spermatophyta</taxon>
        <taxon>Magnoliopsida</taxon>
        <taxon>eudicotyledons</taxon>
        <taxon>Gunneridae</taxon>
        <taxon>Pentapetalae</taxon>
        <taxon>asterids</taxon>
        <taxon>Ericales</taxon>
        <taxon>Actinidiaceae</taxon>
        <taxon>Actinidia</taxon>
    </lineage>
</organism>
<dbReference type="InterPro" id="IPR050317">
    <property type="entry name" value="Plant_Fungal_Acyltransferase"/>
</dbReference>
<dbReference type="EMBL" id="NKQK01000003">
    <property type="protein sequence ID" value="PSS32799.1"/>
    <property type="molecule type" value="Genomic_DNA"/>
</dbReference>
<gene>
    <name evidence="2" type="ORF">CEY00_Acc03099</name>
</gene>
<evidence type="ECO:0000313" key="3">
    <source>
        <dbReference type="Proteomes" id="UP000241394"/>
    </source>
</evidence>
<dbReference type="GO" id="GO:0016747">
    <property type="term" value="F:acyltransferase activity, transferring groups other than amino-acyl groups"/>
    <property type="evidence" value="ECO:0007669"/>
    <property type="project" value="TreeGrafter"/>
</dbReference>
<dbReference type="InParanoid" id="A0A2R6RS37"/>